<gene>
    <name evidence="2" type="ORF">GCM10009675_19800</name>
</gene>
<dbReference type="EMBL" id="BAAALM010000007">
    <property type="protein sequence ID" value="GAA1202700.1"/>
    <property type="molecule type" value="Genomic_DNA"/>
</dbReference>
<dbReference type="Proteomes" id="UP001500467">
    <property type="component" value="Unassembled WGS sequence"/>
</dbReference>
<reference evidence="2 3" key="1">
    <citation type="journal article" date="2019" name="Int. J. Syst. Evol. Microbiol.">
        <title>The Global Catalogue of Microorganisms (GCM) 10K type strain sequencing project: providing services to taxonomists for standard genome sequencing and annotation.</title>
        <authorList>
            <consortium name="The Broad Institute Genomics Platform"/>
            <consortium name="The Broad Institute Genome Sequencing Center for Infectious Disease"/>
            <person name="Wu L."/>
            <person name="Ma J."/>
        </authorList>
    </citation>
    <scope>NUCLEOTIDE SEQUENCE [LARGE SCALE GENOMIC DNA]</scope>
    <source>
        <strain evidence="2 3">JCM 13022</strain>
    </source>
</reference>
<sequence>MEAALRGARRGVWDTGRGHRAVVAGSVRRTQGRWPGDVPIPDSVVAAGTRHVPGGWDDVDTGVGRRNAVSTSTAREAPRGREQGGRVAAGPATSGMSEDPALMWHE</sequence>
<feature type="region of interest" description="Disordered" evidence="1">
    <location>
        <begin position="50"/>
        <end position="106"/>
    </location>
</feature>
<protein>
    <submittedName>
        <fullName evidence="2">Uncharacterized protein</fullName>
    </submittedName>
</protein>
<evidence type="ECO:0000256" key="1">
    <source>
        <dbReference type="SAM" id="MobiDB-lite"/>
    </source>
</evidence>
<proteinExistence type="predicted"/>
<name>A0ABN1VDN1_9PSEU</name>
<organism evidence="2 3">
    <name type="scientific">Prauserella alba</name>
    <dbReference type="NCBI Taxonomy" id="176898"/>
    <lineage>
        <taxon>Bacteria</taxon>
        <taxon>Bacillati</taxon>
        <taxon>Actinomycetota</taxon>
        <taxon>Actinomycetes</taxon>
        <taxon>Pseudonocardiales</taxon>
        <taxon>Pseudonocardiaceae</taxon>
        <taxon>Prauserella</taxon>
    </lineage>
</organism>
<keyword evidence="3" id="KW-1185">Reference proteome</keyword>
<evidence type="ECO:0000313" key="2">
    <source>
        <dbReference type="EMBL" id="GAA1202700.1"/>
    </source>
</evidence>
<evidence type="ECO:0000313" key="3">
    <source>
        <dbReference type="Proteomes" id="UP001500467"/>
    </source>
</evidence>
<accession>A0ABN1VDN1</accession>
<comment type="caution">
    <text evidence="2">The sequence shown here is derived from an EMBL/GenBank/DDBJ whole genome shotgun (WGS) entry which is preliminary data.</text>
</comment>